<accession>A0ABW6K7N5</accession>
<sequence length="189" mass="22527">MFNIKVDHEIELHLLQLNHAEELFWLVQKNRSYLREWLPWVDEVISPIHFQHIIPIWLRRYANNEGLNAGIRYNGILIGSISINNIDWSNRCSTIGYYLDQHANGKGIMTRSVNALINYMYLHLKLNRIEIRCGDRNYKSQAIPERLGFEKEGTMRQGEYLYGRYHDLIVYSLLFEDWDPRLKGKNNFN</sequence>
<evidence type="ECO:0000313" key="3">
    <source>
        <dbReference type="Proteomes" id="UP001601059"/>
    </source>
</evidence>
<evidence type="ECO:0000313" key="2">
    <source>
        <dbReference type="EMBL" id="MFE8700166.1"/>
    </source>
</evidence>
<dbReference type="GO" id="GO:0016746">
    <property type="term" value="F:acyltransferase activity"/>
    <property type="evidence" value="ECO:0007669"/>
    <property type="project" value="UniProtKB-KW"/>
</dbReference>
<dbReference type="PROSITE" id="PS51186">
    <property type="entry name" value="GNAT"/>
    <property type="match status" value="1"/>
</dbReference>
<dbReference type="InterPro" id="IPR051908">
    <property type="entry name" value="Ribosomal_N-acetyltransferase"/>
</dbReference>
<dbReference type="Pfam" id="PF13302">
    <property type="entry name" value="Acetyltransf_3"/>
    <property type="match status" value="1"/>
</dbReference>
<dbReference type="SUPFAM" id="SSF55729">
    <property type="entry name" value="Acyl-CoA N-acyltransferases (Nat)"/>
    <property type="match status" value="1"/>
</dbReference>
<dbReference type="RefSeq" id="WP_389359107.1">
    <property type="nucleotide sequence ID" value="NZ_JBIACK010000002.1"/>
</dbReference>
<dbReference type="InterPro" id="IPR000182">
    <property type="entry name" value="GNAT_dom"/>
</dbReference>
<name>A0ABW6K7N5_9BACI</name>
<comment type="caution">
    <text evidence="2">The sequence shown here is derived from an EMBL/GenBank/DDBJ whole genome shotgun (WGS) entry which is preliminary data.</text>
</comment>
<keyword evidence="2" id="KW-0012">Acyltransferase</keyword>
<proteinExistence type="predicted"/>
<organism evidence="2 3">
    <name type="scientific">Cytobacillus spartinae</name>
    <dbReference type="NCBI Taxonomy" id="3299023"/>
    <lineage>
        <taxon>Bacteria</taxon>
        <taxon>Bacillati</taxon>
        <taxon>Bacillota</taxon>
        <taxon>Bacilli</taxon>
        <taxon>Bacillales</taxon>
        <taxon>Bacillaceae</taxon>
        <taxon>Cytobacillus</taxon>
    </lineage>
</organism>
<feature type="domain" description="N-acetyltransferase" evidence="1">
    <location>
        <begin position="22"/>
        <end position="176"/>
    </location>
</feature>
<keyword evidence="2" id="KW-0808">Transferase</keyword>
<dbReference type="PANTHER" id="PTHR43441">
    <property type="entry name" value="RIBOSOMAL-PROTEIN-SERINE ACETYLTRANSFERASE"/>
    <property type="match status" value="1"/>
</dbReference>
<dbReference type="EC" id="2.3.-.-" evidence="2"/>
<keyword evidence="3" id="KW-1185">Reference proteome</keyword>
<reference evidence="2 3" key="1">
    <citation type="submission" date="2024-08" db="EMBL/GenBank/DDBJ databases">
        <title>Two novel Cytobacillus novel species.</title>
        <authorList>
            <person name="Liu G."/>
        </authorList>
    </citation>
    <scope>NUCLEOTIDE SEQUENCE [LARGE SCALE GENOMIC DNA]</scope>
    <source>
        <strain evidence="2 3">FJAT-54145</strain>
    </source>
</reference>
<dbReference type="InterPro" id="IPR016181">
    <property type="entry name" value="Acyl_CoA_acyltransferase"/>
</dbReference>
<dbReference type="EMBL" id="JBIACK010000002">
    <property type="protein sequence ID" value="MFE8700166.1"/>
    <property type="molecule type" value="Genomic_DNA"/>
</dbReference>
<dbReference type="PANTHER" id="PTHR43441:SF12">
    <property type="entry name" value="RIBOSOMAL N-ACETYLTRANSFERASE YDAF-RELATED"/>
    <property type="match status" value="1"/>
</dbReference>
<gene>
    <name evidence="2" type="ORF">ACFYKX_06065</name>
</gene>
<evidence type="ECO:0000259" key="1">
    <source>
        <dbReference type="PROSITE" id="PS51186"/>
    </source>
</evidence>
<dbReference type="Proteomes" id="UP001601059">
    <property type="component" value="Unassembled WGS sequence"/>
</dbReference>
<protein>
    <submittedName>
        <fullName evidence="2">GNAT family N-acetyltransferase</fullName>
        <ecNumber evidence="2">2.3.-.-</ecNumber>
    </submittedName>
</protein>
<dbReference type="Gene3D" id="3.40.630.30">
    <property type="match status" value="1"/>
</dbReference>